<keyword evidence="2" id="KW-1185">Reference proteome</keyword>
<comment type="caution">
    <text evidence="1">The sequence shown here is derived from an EMBL/GenBank/DDBJ whole genome shotgun (WGS) entry which is preliminary data.</text>
</comment>
<name>A0A4Y4CUX4_ZOORA</name>
<evidence type="ECO:0000313" key="1">
    <source>
        <dbReference type="EMBL" id="GEC96711.1"/>
    </source>
</evidence>
<organism evidence="1 2">
    <name type="scientific">Zoogloea ramigera</name>
    <dbReference type="NCBI Taxonomy" id="350"/>
    <lineage>
        <taxon>Bacteria</taxon>
        <taxon>Pseudomonadati</taxon>
        <taxon>Pseudomonadota</taxon>
        <taxon>Betaproteobacteria</taxon>
        <taxon>Rhodocyclales</taxon>
        <taxon>Zoogloeaceae</taxon>
        <taxon>Zoogloea</taxon>
    </lineage>
</organism>
<evidence type="ECO:0008006" key="3">
    <source>
        <dbReference type="Google" id="ProtNLM"/>
    </source>
</evidence>
<evidence type="ECO:0000313" key="2">
    <source>
        <dbReference type="Proteomes" id="UP000318422"/>
    </source>
</evidence>
<sequence length="207" mass="23006">MCGHCLADGCDSLAPPAVKLELHDEPISLDTRTSYKTLTLLGPPQARGGQQVLGLTRGTATVRFETRVSSYVDPSGRWECASPQLTVRYGFSPMTVYVAREFPPGSCAYREIHEHEMRHVRAYQAHLKAIEKTLADALQARFAGTGPWRGPRGETNARLQAELQERWVPFVKREINKVDAAQALIDTPEEYARVAASCGGEIRRLTR</sequence>
<gene>
    <name evidence="1" type="ORF">ZRA01_27840</name>
</gene>
<reference evidence="1 2" key="1">
    <citation type="submission" date="2019-06" db="EMBL/GenBank/DDBJ databases">
        <title>Whole genome shotgun sequence of Zoogloea ramigera NBRC 15342.</title>
        <authorList>
            <person name="Hosoyama A."/>
            <person name="Uohara A."/>
            <person name="Ohji S."/>
            <person name="Ichikawa N."/>
        </authorList>
    </citation>
    <scope>NUCLEOTIDE SEQUENCE [LARGE SCALE GENOMIC DNA]</scope>
    <source>
        <strain evidence="1 2">NBRC 15342</strain>
    </source>
</reference>
<dbReference type="AlphaFoldDB" id="A0A4Y4CUX4"/>
<proteinExistence type="predicted"/>
<dbReference type="Proteomes" id="UP000318422">
    <property type="component" value="Unassembled WGS sequence"/>
</dbReference>
<accession>A0A4Y4CUX4</accession>
<protein>
    <recommendedName>
        <fullName evidence="3">DUF922 domain-containing protein</fullName>
    </recommendedName>
</protein>
<dbReference type="EMBL" id="BJNV01000051">
    <property type="protein sequence ID" value="GEC96711.1"/>
    <property type="molecule type" value="Genomic_DNA"/>
</dbReference>